<dbReference type="CDD" id="cd00318">
    <property type="entry name" value="Phosphoglycerate_kinase"/>
    <property type="match status" value="1"/>
</dbReference>
<gene>
    <name evidence="8" type="primary">pgk</name>
    <name evidence="12" type="ORF">FRC98_20265</name>
</gene>
<dbReference type="PANTHER" id="PTHR11406:SF23">
    <property type="entry name" value="PHOSPHOGLYCERATE KINASE 1, CHLOROPLASTIC-RELATED"/>
    <property type="match status" value="1"/>
</dbReference>
<dbReference type="HAMAP" id="MF_00145">
    <property type="entry name" value="Phosphoglyc_kinase"/>
    <property type="match status" value="1"/>
</dbReference>
<comment type="pathway">
    <text evidence="8">Carbohydrate degradation; glycolysis; pyruvate from D-glyceraldehyde 3-phosphate: step 2/5.</text>
</comment>
<sequence length="410" mass="43923">MDTTGIKFVDELDLNEKRVLIRVDFNTPLKDGEVADDTRIRAALPTIVHCLEAGAKVILCSHLGRPKGKVNPKYTMEPVAARLAQLLDTDTLLYDVEVVFPEAVVGPDVAELIADLKPRHQVMLLENLRFEPGEESGDDAFARELAELADFYVNDAFGAAHRAHASVYTINKFFDRNHKAAGLLMRAELQGLGRLLQRPEKPFVAVVGGAKVSDKLGVLMSLLDKVDEILIGGAMAYTFLAAQGVGVGESLVERDFIDQATSILNRAKAQGVKLRLPVDHRVAPSFEATEATITDDNIVPGGTMGLDIGPRTAEEYGRAIARASTIFWNGPMGVFEKPAFAEGTFSVARAMADAEGYTVVGGGDSLAAIEKAGLAESIDHVSTGGGASLELLEGKSLPGIDALRANYPID</sequence>
<dbReference type="GO" id="GO:0006094">
    <property type="term" value="P:gluconeogenesis"/>
    <property type="evidence" value="ECO:0007669"/>
    <property type="project" value="TreeGrafter"/>
</dbReference>
<feature type="binding site" evidence="8 10">
    <location>
        <position position="336"/>
    </location>
    <ligand>
        <name>ATP</name>
        <dbReference type="ChEBI" id="CHEBI:30616"/>
    </ligand>
</feature>
<feature type="binding site" evidence="8">
    <location>
        <position position="129"/>
    </location>
    <ligand>
        <name>substrate</name>
    </ligand>
</feature>
<evidence type="ECO:0000256" key="8">
    <source>
        <dbReference type="HAMAP-Rule" id="MF_00145"/>
    </source>
</evidence>
<dbReference type="Proteomes" id="UP000321412">
    <property type="component" value="Unassembled WGS sequence"/>
</dbReference>
<comment type="subunit">
    <text evidence="8">Monomer.</text>
</comment>
<dbReference type="GO" id="GO:0005829">
    <property type="term" value="C:cytosol"/>
    <property type="evidence" value="ECO:0007669"/>
    <property type="project" value="TreeGrafter"/>
</dbReference>
<reference evidence="12 13" key="1">
    <citation type="submission" date="2019-08" db="EMBL/GenBank/DDBJ databases">
        <title>Bradymonadales sp. TMQ4.</title>
        <authorList>
            <person name="Liang Q."/>
        </authorList>
    </citation>
    <scope>NUCLEOTIDE SEQUENCE [LARGE SCALE GENOMIC DNA]</scope>
    <source>
        <strain evidence="12 13">TMQ4</strain>
    </source>
</reference>
<dbReference type="PIRSF" id="PIRSF000724">
    <property type="entry name" value="Pgk"/>
    <property type="match status" value="1"/>
</dbReference>
<dbReference type="Pfam" id="PF00162">
    <property type="entry name" value="PGK"/>
    <property type="match status" value="1"/>
</dbReference>
<keyword evidence="3 8" id="KW-0808">Transferase</keyword>
<evidence type="ECO:0000256" key="10">
    <source>
        <dbReference type="PIRSR" id="PIRSR000724-2"/>
    </source>
</evidence>
<evidence type="ECO:0000256" key="2">
    <source>
        <dbReference type="ARBA" id="ARBA00013061"/>
    </source>
</evidence>
<dbReference type="FunFam" id="3.40.50.1260:FF:000007">
    <property type="entry name" value="Phosphoglycerate kinase"/>
    <property type="match status" value="1"/>
</dbReference>
<feature type="binding site" evidence="8 10">
    <location>
        <position position="215"/>
    </location>
    <ligand>
        <name>ATP</name>
        <dbReference type="ChEBI" id="CHEBI:30616"/>
    </ligand>
</feature>
<protein>
    <recommendedName>
        <fullName evidence="2 8">Phosphoglycerate kinase</fullName>
        <ecNumber evidence="2 8">2.7.2.3</ecNumber>
    </recommendedName>
</protein>
<accession>A0A5C6X908</accession>
<dbReference type="SUPFAM" id="SSF53748">
    <property type="entry name" value="Phosphoglycerate kinase"/>
    <property type="match status" value="1"/>
</dbReference>
<evidence type="ECO:0000256" key="11">
    <source>
        <dbReference type="RuleBase" id="RU000532"/>
    </source>
</evidence>
<keyword evidence="7 8" id="KW-0324">Glycolysis</keyword>
<dbReference type="EMBL" id="VOSM01000019">
    <property type="protein sequence ID" value="TXD33742.1"/>
    <property type="molecule type" value="Genomic_DNA"/>
</dbReference>
<dbReference type="InterPro" id="IPR001576">
    <property type="entry name" value="Phosphoglycerate_kinase"/>
</dbReference>
<feature type="binding site" evidence="8 9">
    <location>
        <begin position="62"/>
        <end position="65"/>
    </location>
    <ligand>
        <name>substrate</name>
    </ligand>
</feature>
<dbReference type="EC" id="2.7.2.3" evidence="2 8"/>
<keyword evidence="4 8" id="KW-0547">Nucleotide-binding</keyword>
<dbReference type="InterPro" id="IPR036043">
    <property type="entry name" value="Phosphoglycerate_kinase_sf"/>
</dbReference>
<feature type="binding site" evidence="8 10">
    <location>
        <position position="305"/>
    </location>
    <ligand>
        <name>ATP</name>
        <dbReference type="ChEBI" id="CHEBI:30616"/>
    </ligand>
</feature>
<comment type="catalytic activity">
    <reaction evidence="1 8 11">
        <text>(2R)-3-phosphoglycerate + ATP = (2R)-3-phospho-glyceroyl phosphate + ADP</text>
        <dbReference type="Rhea" id="RHEA:14801"/>
        <dbReference type="ChEBI" id="CHEBI:30616"/>
        <dbReference type="ChEBI" id="CHEBI:57604"/>
        <dbReference type="ChEBI" id="CHEBI:58272"/>
        <dbReference type="ChEBI" id="CHEBI:456216"/>
        <dbReference type="EC" id="2.7.2.3"/>
    </reaction>
</comment>
<feature type="binding site" evidence="8">
    <location>
        <position position="39"/>
    </location>
    <ligand>
        <name>substrate</name>
    </ligand>
</feature>
<evidence type="ECO:0000313" key="12">
    <source>
        <dbReference type="EMBL" id="TXD33742.1"/>
    </source>
</evidence>
<evidence type="ECO:0000256" key="6">
    <source>
        <dbReference type="ARBA" id="ARBA00022840"/>
    </source>
</evidence>
<feature type="binding site" evidence="8 10">
    <location>
        <begin position="362"/>
        <end position="365"/>
    </location>
    <ligand>
        <name>ATP</name>
        <dbReference type="ChEBI" id="CHEBI:30616"/>
    </ligand>
</feature>
<feature type="binding site" evidence="9">
    <location>
        <position position="162"/>
    </location>
    <ligand>
        <name>(2R)-3-phosphoglycerate</name>
        <dbReference type="ChEBI" id="CHEBI:58272"/>
    </ligand>
</feature>
<evidence type="ECO:0000256" key="5">
    <source>
        <dbReference type="ARBA" id="ARBA00022777"/>
    </source>
</evidence>
<dbReference type="GO" id="GO:0006096">
    <property type="term" value="P:glycolytic process"/>
    <property type="evidence" value="ECO:0007669"/>
    <property type="project" value="UniProtKB-UniRule"/>
</dbReference>
<dbReference type="OrthoDB" id="9808460at2"/>
<name>A0A5C6X908_9DELT</name>
<dbReference type="AlphaFoldDB" id="A0A5C6X908"/>
<feature type="binding site" evidence="8 9">
    <location>
        <begin position="24"/>
        <end position="26"/>
    </location>
    <ligand>
        <name>substrate</name>
    </ligand>
</feature>
<evidence type="ECO:0000256" key="9">
    <source>
        <dbReference type="PIRSR" id="PIRSR000724-1"/>
    </source>
</evidence>
<dbReference type="PANTHER" id="PTHR11406">
    <property type="entry name" value="PHOSPHOGLYCERATE KINASE"/>
    <property type="match status" value="1"/>
</dbReference>
<keyword evidence="5 8" id="KW-0418">Kinase</keyword>
<evidence type="ECO:0000256" key="3">
    <source>
        <dbReference type="ARBA" id="ARBA00022679"/>
    </source>
</evidence>
<evidence type="ECO:0000256" key="7">
    <source>
        <dbReference type="ARBA" id="ARBA00023152"/>
    </source>
</evidence>
<evidence type="ECO:0000256" key="1">
    <source>
        <dbReference type="ARBA" id="ARBA00000642"/>
    </source>
</evidence>
<comment type="similarity">
    <text evidence="8 11">Belongs to the phosphoglycerate kinase family.</text>
</comment>
<dbReference type="PRINTS" id="PR00477">
    <property type="entry name" value="PHGLYCKINASE"/>
</dbReference>
<feature type="binding site" evidence="9">
    <location>
        <position position="129"/>
    </location>
    <ligand>
        <name>(2R)-3-phosphoglycerate</name>
        <dbReference type="ChEBI" id="CHEBI:58272"/>
    </ligand>
</feature>
<evidence type="ECO:0000313" key="13">
    <source>
        <dbReference type="Proteomes" id="UP000321412"/>
    </source>
</evidence>
<proteinExistence type="inferred from homology"/>
<comment type="caution">
    <text evidence="12">The sequence shown here is derived from an EMBL/GenBank/DDBJ whole genome shotgun (WGS) entry which is preliminary data.</text>
</comment>
<dbReference type="RefSeq" id="WP_146983406.1">
    <property type="nucleotide sequence ID" value="NZ_VOSM01000019.1"/>
</dbReference>
<dbReference type="FunFam" id="3.40.50.1260:FF:000005">
    <property type="entry name" value="Phosphoglycerate kinase"/>
    <property type="match status" value="1"/>
</dbReference>
<dbReference type="GO" id="GO:0043531">
    <property type="term" value="F:ADP binding"/>
    <property type="evidence" value="ECO:0007669"/>
    <property type="project" value="TreeGrafter"/>
</dbReference>
<dbReference type="Gene3D" id="3.40.50.1260">
    <property type="entry name" value="Phosphoglycerate kinase, N-terminal domain"/>
    <property type="match status" value="2"/>
</dbReference>
<dbReference type="GO" id="GO:0005524">
    <property type="term" value="F:ATP binding"/>
    <property type="evidence" value="ECO:0007669"/>
    <property type="project" value="UniProtKB-KW"/>
</dbReference>
<dbReference type="UniPathway" id="UPA00109">
    <property type="reaction ID" value="UER00185"/>
</dbReference>
<dbReference type="GO" id="GO:0004618">
    <property type="term" value="F:phosphoglycerate kinase activity"/>
    <property type="evidence" value="ECO:0007669"/>
    <property type="project" value="UniProtKB-UniRule"/>
</dbReference>
<keyword evidence="8" id="KW-0963">Cytoplasm</keyword>
<organism evidence="12 13">
    <name type="scientific">Lujinxingia vulgaris</name>
    <dbReference type="NCBI Taxonomy" id="2600176"/>
    <lineage>
        <taxon>Bacteria</taxon>
        <taxon>Deltaproteobacteria</taxon>
        <taxon>Bradymonadales</taxon>
        <taxon>Lujinxingiaceae</taxon>
        <taxon>Lujinxingia</taxon>
    </lineage>
</organism>
<dbReference type="InterPro" id="IPR015824">
    <property type="entry name" value="Phosphoglycerate_kinase_N"/>
</dbReference>
<feature type="binding site" evidence="9">
    <location>
        <position position="39"/>
    </location>
    <ligand>
        <name>(2R)-3-phosphoglycerate</name>
        <dbReference type="ChEBI" id="CHEBI:58272"/>
    </ligand>
</feature>
<feature type="binding site" evidence="8">
    <location>
        <position position="162"/>
    </location>
    <ligand>
        <name>substrate</name>
    </ligand>
</feature>
<comment type="subcellular location">
    <subcellularLocation>
        <location evidence="8">Cytoplasm</location>
    </subcellularLocation>
</comment>
<keyword evidence="6 8" id="KW-0067">ATP-binding</keyword>
<keyword evidence="13" id="KW-1185">Reference proteome</keyword>
<evidence type="ECO:0000256" key="4">
    <source>
        <dbReference type="ARBA" id="ARBA00022741"/>
    </source>
</evidence>